<dbReference type="RefSeq" id="WP_244682536.1">
    <property type="nucleotide sequence ID" value="NZ_JALIRM010000011.1"/>
</dbReference>
<evidence type="ECO:0000313" key="2">
    <source>
        <dbReference type="Proteomes" id="UP001232343"/>
    </source>
</evidence>
<keyword evidence="2" id="KW-1185">Reference proteome</keyword>
<dbReference type="EMBL" id="JAUSUO010000008">
    <property type="protein sequence ID" value="MDQ0344269.1"/>
    <property type="molecule type" value="Genomic_DNA"/>
</dbReference>
<evidence type="ECO:0000313" key="1">
    <source>
        <dbReference type="EMBL" id="MDQ0344269.1"/>
    </source>
</evidence>
<dbReference type="Proteomes" id="UP001232343">
    <property type="component" value="Unassembled WGS sequence"/>
</dbReference>
<reference evidence="1 2" key="1">
    <citation type="submission" date="2023-07" db="EMBL/GenBank/DDBJ databases">
        <title>Genomic Encyclopedia of Type Strains, Phase IV (KMG-IV): sequencing the most valuable type-strain genomes for metagenomic binning, comparative biology and taxonomic classification.</title>
        <authorList>
            <person name="Goeker M."/>
        </authorList>
    </citation>
    <scope>NUCLEOTIDE SEQUENCE [LARGE SCALE GENOMIC DNA]</scope>
    <source>
        <strain evidence="1 2">DSM 27848</strain>
    </source>
</reference>
<sequence>MKIFYEEIDGMLNPKLMIIPFSAETQTHRVQVDVEASFEQMYSDDFHDDFKALTITQGEMLRDHFKETTFLIDIKLVEQSLLKQEIYPELIYEIDYFVMLIDDVEELLQMDVRRFYLE</sequence>
<protein>
    <submittedName>
        <fullName evidence="1">Uncharacterized protein</fullName>
    </submittedName>
</protein>
<organism evidence="1 2">
    <name type="scientific">Lederbergia wuyishanensis</name>
    <dbReference type="NCBI Taxonomy" id="1347903"/>
    <lineage>
        <taxon>Bacteria</taxon>
        <taxon>Bacillati</taxon>
        <taxon>Bacillota</taxon>
        <taxon>Bacilli</taxon>
        <taxon>Bacillales</taxon>
        <taxon>Bacillaceae</taxon>
        <taxon>Lederbergia</taxon>
    </lineage>
</organism>
<comment type="caution">
    <text evidence="1">The sequence shown here is derived from an EMBL/GenBank/DDBJ whole genome shotgun (WGS) entry which is preliminary data.</text>
</comment>
<name>A0ABU0D784_9BACI</name>
<accession>A0ABU0D784</accession>
<gene>
    <name evidence="1" type="ORF">J2S14_003110</name>
</gene>
<proteinExistence type="predicted"/>